<feature type="transmembrane region" description="Helical" evidence="1">
    <location>
        <begin position="426"/>
        <end position="442"/>
    </location>
</feature>
<feature type="transmembrane region" description="Helical" evidence="1">
    <location>
        <begin position="91"/>
        <end position="111"/>
    </location>
</feature>
<reference evidence="2" key="1">
    <citation type="journal article" date="2021" name="PeerJ">
        <title>Extensive microbial diversity within the chicken gut microbiome revealed by metagenomics and culture.</title>
        <authorList>
            <person name="Gilroy R."/>
            <person name="Ravi A."/>
            <person name="Getino M."/>
            <person name="Pursley I."/>
            <person name="Horton D.L."/>
            <person name="Alikhan N.F."/>
            <person name="Baker D."/>
            <person name="Gharbi K."/>
            <person name="Hall N."/>
            <person name="Watson M."/>
            <person name="Adriaenssens E.M."/>
            <person name="Foster-Nyarko E."/>
            <person name="Jarju S."/>
            <person name="Secka A."/>
            <person name="Antonio M."/>
            <person name="Oren A."/>
            <person name="Chaudhuri R.R."/>
            <person name="La Ragione R."/>
            <person name="Hildebrand F."/>
            <person name="Pallen M.J."/>
        </authorList>
    </citation>
    <scope>NUCLEOTIDE SEQUENCE</scope>
    <source>
        <strain evidence="2">USAMLcec3-2134</strain>
    </source>
</reference>
<feature type="transmembrane region" description="Helical" evidence="1">
    <location>
        <begin position="231"/>
        <end position="249"/>
    </location>
</feature>
<evidence type="ECO:0000256" key="1">
    <source>
        <dbReference type="SAM" id="Phobius"/>
    </source>
</evidence>
<feature type="transmembrane region" description="Helical" evidence="1">
    <location>
        <begin position="12"/>
        <end position="30"/>
    </location>
</feature>
<feature type="transmembrane region" description="Helical" evidence="1">
    <location>
        <begin position="201"/>
        <end position="219"/>
    </location>
</feature>
<evidence type="ECO:0000313" key="3">
    <source>
        <dbReference type="Proteomes" id="UP000886883"/>
    </source>
</evidence>
<proteinExistence type="predicted"/>
<feature type="transmembrane region" description="Helical" evidence="1">
    <location>
        <begin position="117"/>
        <end position="139"/>
    </location>
</feature>
<feature type="transmembrane region" description="Helical" evidence="1">
    <location>
        <begin position="398"/>
        <end position="420"/>
    </location>
</feature>
<accession>A0A9D2MRV5</accession>
<keyword evidence="1" id="KW-0812">Transmembrane</keyword>
<protein>
    <submittedName>
        <fullName evidence="2">Uncharacterized protein</fullName>
    </submittedName>
</protein>
<organism evidence="2 3">
    <name type="scientific">Candidatus Eisenbergiella merdigallinarum</name>
    <dbReference type="NCBI Taxonomy" id="2838552"/>
    <lineage>
        <taxon>Bacteria</taxon>
        <taxon>Bacillati</taxon>
        <taxon>Bacillota</taxon>
        <taxon>Clostridia</taxon>
        <taxon>Lachnospirales</taxon>
        <taxon>Lachnospiraceae</taxon>
        <taxon>Eisenbergiella</taxon>
    </lineage>
</organism>
<dbReference type="EMBL" id="DWXE01000022">
    <property type="protein sequence ID" value="HJB91092.1"/>
    <property type="molecule type" value="Genomic_DNA"/>
</dbReference>
<comment type="caution">
    <text evidence="2">The sequence shown here is derived from an EMBL/GenBank/DDBJ whole genome shotgun (WGS) entry which is preliminary data.</text>
</comment>
<keyword evidence="1" id="KW-0472">Membrane</keyword>
<feature type="transmembrane region" description="Helical" evidence="1">
    <location>
        <begin position="373"/>
        <end position="391"/>
    </location>
</feature>
<evidence type="ECO:0000313" key="2">
    <source>
        <dbReference type="EMBL" id="HJB91092.1"/>
    </source>
</evidence>
<reference evidence="2" key="2">
    <citation type="submission" date="2021-04" db="EMBL/GenBank/DDBJ databases">
        <authorList>
            <person name="Gilroy R."/>
        </authorList>
    </citation>
    <scope>NUCLEOTIDE SEQUENCE</scope>
    <source>
        <strain evidence="2">USAMLcec3-2134</strain>
    </source>
</reference>
<sequence>MTERTKRFTPVFLIPVLFFAGVWLLGETGIYNDSNQYIAMHIHREPLYPFFLWVLRSLAGEGAYLEIARFFQNVLAAFSAVWLTACIRKQFAAGGVLTSLICLILLAPHVITPLFSASGLVLSNGIISEALGLPLFYLFFGQCLNLLLDGGKKAGLWALLLALALSLTRGQMMIAILLWAACALYRALLRSGLPFRKRWKGAAAVLLCVAAAFCGRSALVRTYNLAFNGYFINNTFGSVGMLANVLYAADREDGERIGDEKARELFYLSFDLAWEREANYRFAPEGFLNRAAHLEGQHDALKFEIIEEPWRAWHDRMGMKEYIPENVESDRVAGEIMKSILPSVLGRWLYDYLALSACGLIRSVAVVHPLLNWYALAVWAGMLSLIVFAFRKNPGSRAALAAAFAVLAAAANVYATSLIIMCLSRYMIYGLPLFYIGGLLLLREVCYKIYLRFHEAHCLKKEKRLY</sequence>
<keyword evidence="1" id="KW-1133">Transmembrane helix</keyword>
<gene>
    <name evidence="2" type="ORF">H9763_06440</name>
</gene>
<dbReference type="Proteomes" id="UP000886883">
    <property type="component" value="Unassembled WGS sequence"/>
</dbReference>
<name>A0A9D2MRV5_9FIRM</name>
<dbReference type="AlphaFoldDB" id="A0A9D2MRV5"/>